<gene>
    <name evidence="1" type="ORF">LTS18_009010</name>
</gene>
<name>A0ACC3D114_9PEZI</name>
<organism evidence="1 2">
    <name type="scientific">Coniosporium uncinatum</name>
    <dbReference type="NCBI Taxonomy" id="93489"/>
    <lineage>
        <taxon>Eukaryota</taxon>
        <taxon>Fungi</taxon>
        <taxon>Dikarya</taxon>
        <taxon>Ascomycota</taxon>
        <taxon>Pezizomycotina</taxon>
        <taxon>Dothideomycetes</taxon>
        <taxon>Dothideomycetes incertae sedis</taxon>
        <taxon>Coniosporium</taxon>
    </lineage>
</organism>
<keyword evidence="2" id="KW-1185">Reference proteome</keyword>
<dbReference type="EMBL" id="JAWDJW010008740">
    <property type="protein sequence ID" value="KAK3060235.1"/>
    <property type="molecule type" value="Genomic_DNA"/>
</dbReference>
<accession>A0ACC3D114</accession>
<sequence>MALLWEPDDIGLVGGVLGAIRTAAGAIAASMYSSILTTEASRYLPRYVPSAAVAAGLPSSSVPALMAALTAGDLSAVPGIDDNIALVVDQATKQAYSMSFRTVFLCTLPFGAIILVAAALAPNVEDYLTDEVARKLHKPGEEKGGVVRKDVFDEER</sequence>
<evidence type="ECO:0000313" key="1">
    <source>
        <dbReference type="EMBL" id="KAK3060235.1"/>
    </source>
</evidence>
<proteinExistence type="predicted"/>
<comment type="caution">
    <text evidence="1">The sequence shown here is derived from an EMBL/GenBank/DDBJ whole genome shotgun (WGS) entry which is preliminary data.</text>
</comment>
<evidence type="ECO:0000313" key="2">
    <source>
        <dbReference type="Proteomes" id="UP001186974"/>
    </source>
</evidence>
<reference evidence="1" key="1">
    <citation type="submission" date="2024-09" db="EMBL/GenBank/DDBJ databases">
        <title>Black Yeasts Isolated from many extreme environments.</title>
        <authorList>
            <person name="Coleine C."/>
            <person name="Stajich J.E."/>
            <person name="Selbmann L."/>
        </authorList>
    </citation>
    <scope>NUCLEOTIDE SEQUENCE</scope>
    <source>
        <strain evidence="1">CCFEE 5737</strain>
    </source>
</reference>
<dbReference type="Proteomes" id="UP001186974">
    <property type="component" value="Unassembled WGS sequence"/>
</dbReference>
<protein>
    <submittedName>
        <fullName evidence="1">Uncharacterized protein</fullName>
    </submittedName>
</protein>